<reference evidence="2" key="1">
    <citation type="submission" date="2016-09" db="EMBL/GenBank/DDBJ databases">
        <authorList>
            <person name="Jeantristanb JTB J.-T."/>
            <person name="Ricardo R."/>
        </authorList>
    </citation>
    <scope>NUCLEOTIDE SEQUENCE [LARGE SCALE GENOMIC DNA]</scope>
</reference>
<dbReference type="AlphaFoldDB" id="A0A238FGP6"/>
<protein>
    <submittedName>
        <fullName evidence="1">BQ2448_2761 protein</fullName>
    </submittedName>
</protein>
<accession>A0A238FGP6</accession>
<proteinExistence type="predicted"/>
<dbReference type="Proteomes" id="UP000198372">
    <property type="component" value="Unassembled WGS sequence"/>
</dbReference>
<dbReference type="OrthoDB" id="10442508at2759"/>
<sequence length="52" mass="6100">MINRRFSTIVKPRLFRSVIVGRSDRNFERDFGALVEQTHLLRSKRDLVSPGK</sequence>
<keyword evidence="2" id="KW-1185">Reference proteome</keyword>
<dbReference type="EMBL" id="FMSP01000007">
    <property type="protein sequence ID" value="SCV71173.1"/>
    <property type="molecule type" value="Genomic_DNA"/>
</dbReference>
<name>A0A238FGP6_9BASI</name>
<gene>
    <name evidence="1" type="ORF">BQ2448_2761</name>
</gene>
<evidence type="ECO:0000313" key="1">
    <source>
        <dbReference type="EMBL" id="SCV71173.1"/>
    </source>
</evidence>
<evidence type="ECO:0000313" key="2">
    <source>
        <dbReference type="Proteomes" id="UP000198372"/>
    </source>
</evidence>
<organism evidence="1 2">
    <name type="scientific">Microbotryum intermedium</name>
    <dbReference type="NCBI Taxonomy" id="269621"/>
    <lineage>
        <taxon>Eukaryota</taxon>
        <taxon>Fungi</taxon>
        <taxon>Dikarya</taxon>
        <taxon>Basidiomycota</taxon>
        <taxon>Pucciniomycotina</taxon>
        <taxon>Microbotryomycetes</taxon>
        <taxon>Microbotryales</taxon>
        <taxon>Microbotryaceae</taxon>
        <taxon>Microbotryum</taxon>
    </lineage>
</organism>